<evidence type="ECO:0000313" key="2">
    <source>
        <dbReference type="EMBL" id="GLG88750.1"/>
    </source>
</evidence>
<feature type="transmembrane region" description="Helical" evidence="1">
    <location>
        <begin position="44"/>
        <end position="68"/>
    </location>
</feature>
<name>A0A9W6CBH1_9FIRM</name>
<dbReference type="Proteomes" id="UP001145094">
    <property type="component" value="Unassembled WGS sequence"/>
</dbReference>
<reference evidence="2" key="2">
    <citation type="submission" date="2022-11" db="EMBL/GenBank/DDBJ databases">
        <title>Draft genome sequence of Sellimonas catena strain 18CBH55.</title>
        <authorList>
            <person name="Hisatomi A."/>
            <person name="Ohkuma M."/>
            <person name="Sakamoto M."/>
        </authorList>
    </citation>
    <scope>NUCLEOTIDE SEQUENCE</scope>
    <source>
        <strain evidence="2">18CBH55</strain>
    </source>
</reference>
<reference evidence="2" key="3">
    <citation type="journal article" date="2023" name="Int. J. Syst. Evol. Microbiol.">
        <title>Sellimonas catena sp. nov., isolated from human faeces.</title>
        <authorList>
            <person name="Hisatomi A."/>
            <person name="Ohkuma M."/>
            <person name="Sakamoto M."/>
        </authorList>
    </citation>
    <scope>NUCLEOTIDE SEQUENCE</scope>
    <source>
        <strain evidence="2">18CBH55</strain>
    </source>
</reference>
<keyword evidence="1" id="KW-0812">Transmembrane</keyword>
<accession>A0A9W6CBH1</accession>
<sequence length="75" mass="9049">MQRLLRFLRGLQRFPLSEKEINSRMKTARLFRKEGRKMGDTNSMLYAIGAFILIYLIAMGIYQLVLWIRKKRKNR</sequence>
<dbReference type="AlphaFoldDB" id="A0A9W6CBH1"/>
<keyword evidence="1" id="KW-1133">Transmembrane helix</keyword>
<protein>
    <submittedName>
        <fullName evidence="2">Uncharacterized protein</fullName>
    </submittedName>
</protein>
<gene>
    <name evidence="2" type="ORF">Selli2_01760</name>
</gene>
<organism evidence="2 3">
    <name type="scientific">Sellimonas catena</name>
    <dbReference type="NCBI Taxonomy" id="2994035"/>
    <lineage>
        <taxon>Bacteria</taxon>
        <taxon>Bacillati</taxon>
        <taxon>Bacillota</taxon>
        <taxon>Clostridia</taxon>
        <taxon>Lachnospirales</taxon>
        <taxon>Lachnospiraceae</taxon>
        <taxon>Sellimonas</taxon>
    </lineage>
</organism>
<proteinExistence type="predicted"/>
<dbReference type="EMBL" id="BSCH01000001">
    <property type="protein sequence ID" value="GLG88750.1"/>
    <property type="molecule type" value="Genomic_DNA"/>
</dbReference>
<reference evidence="2" key="1">
    <citation type="submission" date="2022-11" db="EMBL/GenBank/DDBJ databases">
        <title>Draft genome sequence of Sellimonas catena strain 18CBH55.</title>
        <authorList>
            <person name="Atsushi H."/>
            <person name="Moriya O."/>
            <person name="Mitsuo S."/>
        </authorList>
    </citation>
    <scope>NUCLEOTIDE SEQUENCE</scope>
    <source>
        <strain evidence="2">18CBH55</strain>
    </source>
</reference>
<evidence type="ECO:0000256" key="1">
    <source>
        <dbReference type="SAM" id="Phobius"/>
    </source>
</evidence>
<keyword evidence="1" id="KW-0472">Membrane</keyword>
<evidence type="ECO:0000313" key="3">
    <source>
        <dbReference type="Proteomes" id="UP001145094"/>
    </source>
</evidence>
<comment type="caution">
    <text evidence="2">The sequence shown here is derived from an EMBL/GenBank/DDBJ whole genome shotgun (WGS) entry which is preliminary data.</text>
</comment>